<evidence type="ECO:0000313" key="1">
    <source>
        <dbReference type="EMBL" id="KAF9520490.1"/>
    </source>
</evidence>
<dbReference type="SUPFAM" id="SSF51905">
    <property type="entry name" value="FAD/NAD(P)-binding domain"/>
    <property type="match status" value="1"/>
</dbReference>
<dbReference type="Proteomes" id="UP000886523">
    <property type="component" value="Unassembled WGS sequence"/>
</dbReference>
<dbReference type="AlphaFoldDB" id="A0A9P6BAE8"/>
<sequence>MSTVFWVLSIVFAAYAGFKIYWAGTRATAIQTSTILLDLPKLAHPPRRPDQKIRGTAVIAGGSLGGFLTARILAGHFEKVLIIEADPRLQSSRVAQRLHGHYFPAIVLDTLRALFPSFDSEARKEGAIIGNGWNRWTIGGFQAGPPPAGWPERLNLSRLTLEALIRRLVIDYAQGSIHIIQGTVIGVRISSDGATIDAVSFRPSAETDPVQTLPAAFFADCSGSSSISSKILPAANQSWGPYPRYHYDPKVNYRTAIVHVPEPSRVALSRAVPILDPDWGRWDRFTFVEAFQPTPQSDNAYYGIQKVDGDRLLLIYFAWGIENLPENFSQFVDAVRSVRERTFRTNPSGKRQSDWIFEFLNVLGESINNIDDIKFSGYKVGACRWIDFESAPIPSNFVPIGDARMYLNPAFGQGLSKILMEITVLNSTLLTLAPPSSPSIPSSLSVSFLKRAKQLTQSMYDLNRMLDYGYDTTDPQEGESLLLGEAFRNHWVKLLRLCEQDGSVAKTLVGVFGGLAPGSDLNHPYISLRIRFSKWWSHRK</sequence>
<proteinExistence type="predicted"/>
<accession>A0A9P6BAE8</accession>
<organism evidence="1 2">
    <name type="scientific">Hydnum rufescens UP504</name>
    <dbReference type="NCBI Taxonomy" id="1448309"/>
    <lineage>
        <taxon>Eukaryota</taxon>
        <taxon>Fungi</taxon>
        <taxon>Dikarya</taxon>
        <taxon>Basidiomycota</taxon>
        <taxon>Agaricomycotina</taxon>
        <taxon>Agaricomycetes</taxon>
        <taxon>Cantharellales</taxon>
        <taxon>Hydnaceae</taxon>
        <taxon>Hydnum</taxon>
    </lineage>
</organism>
<dbReference type="InterPro" id="IPR036188">
    <property type="entry name" value="FAD/NAD-bd_sf"/>
</dbReference>
<name>A0A9P6BAE8_9AGAM</name>
<protein>
    <recommendedName>
        <fullName evidence="3">FAD-binding domain-containing protein</fullName>
    </recommendedName>
</protein>
<dbReference type="OrthoDB" id="10051892at2759"/>
<gene>
    <name evidence="1" type="ORF">BS47DRAFT_1335655</name>
</gene>
<dbReference type="Gene3D" id="3.50.50.60">
    <property type="entry name" value="FAD/NAD(P)-binding domain"/>
    <property type="match status" value="1"/>
</dbReference>
<comment type="caution">
    <text evidence="1">The sequence shown here is derived from an EMBL/GenBank/DDBJ whole genome shotgun (WGS) entry which is preliminary data.</text>
</comment>
<evidence type="ECO:0000313" key="2">
    <source>
        <dbReference type="Proteomes" id="UP000886523"/>
    </source>
</evidence>
<dbReference type="EMBL" id="MU128911">
    <property type="protein sequence ID" value="KAF9520490.1"/>
    <property type="molecule type" value="Genomic_DNA"/>
</dbReference>
<keyword evidence="2" id="KW-1185">Reference proteome</keyword>
<reference evidence="1" key="1">
    <citation type="journal article" date="2020" name="Nat. Commun.">
        <title>Large-scale genome sequencing of mycorrhizal fungi provides insights into the early evolution of symbiotic traits.</title>
        <authorList>
            <person name="Miyauchi S."/>
            <person name="Kiss E."/>
            <person name="Kuo A."/>
            <person name="Drula E."/>
            <person name="Kohler A."/>
            <person name="Sanchez-Garcia M."/>
            <person name="Morin E."/>
            <person name="Andreopoulos B."/>
            <person name="Barry K.W."/>
            <person name="Bonito G."/>
            <person name="Buee M."/>
            <person name="Carver A."/>
            <person name="Chen C."/>
            <person name="Cichocki N."/>
            <person name="Clum A."/>
            <person name="Culley D."/>
            <person name="Crous P.W."/>
            <person name="Fauchery L."/>
            <person name="Girlanda M."/>
            <person name="Hayes R.D."/>
            <person name="Keri Z."/>
            <person name="LaButti K."/>
            <person name="Lipzen A."/>
            <person name="Lombard V."/>
            <person name="Magnuson J."/>
            <person name="Maillard F."/>
            <person name="Murat C."/>
            <person name="Nolan M."/>
            <person name="Ohm R.A."/>
            <person name="Pangilinan J."/>
            <person name="Pereira M.F."/>
            <person name="Perotto S."/>
            <person name="Peter M."/>
            <person name="Pfister S."/>
            <person name="Riley R."/>
            <person name="Sitrit Y."/>
            <person name="Stielow J.B."/>
            <person name="Szollosi G."/>
            <person name="Zifcakova L."/>
            <person name="Stursova M."/>
            <person name="Spatafora J.W."/>
            <person name="Tedersoo L."/>
            <person name="Vaario L.M."/>
            <person name="Yamada A."/>
            <person name="Yan M."/>
            <person name="Wang P."/>
            <person name="Xu J."/>
            <person name="Bruns T."/>
            <person name="Baldrian P."/>
            <person name="Vilgalys R."/>
            <person name="Dunand C."/>
            <person name="Henrissat B."/>
            <person name="Grigoriev I.V."/>
            <person name="Hibbett D."/>
            <person name="Nagy L.G."/>
            <person name="Martin F.M."/>
        </authorList>
    </citation>
    <scope>NUCLEOTIDE SEQUENCE</scope>
    <source>
        <strain evidence="1">UP504</strain>
    </source>
</reference>
<evidence type="ECO:0008006" key="3">
    <source>
        <dbReference type="Google" id="ProtNLM"/>
    </source>
</evidence>